<dbReference type="SUPFAM" id="SSF48179">
    <property type="entry name" value="6-phosphogluconate dehydrogenase C-terminal domain-like"/>
    <property type="match status" value="1"/>
</dbReference>
<dbReference type="PANTHER" id="PTHR11645">
    <property type="entry name" value="PYRROLINE-5-CARBOXYLATE REDUCTASE"/>
    <property type="match status" value="1"/>
</dbReference>
<evidence type="ECO:0000256" key="4">
    <source>
        <dbReference type="ARBA" id="ARBA00023002"/>
    </source>
</evidence>
<dbReference type="Proteomes" id="UP000077317">
    <property type="component" value="Chromosome"/>
</dbReference>
<dbReference type="SUPFAM" id="SSF51735">
    <property type="entry name" value="NAD(P)-binding Rossmann-fold domains"/>
    <property type="match status" value="1"/>
</dbReference>
<evidence type="ECO:0000259" key="10">
    <source>
        <dbReference type="Pfam" id="PF03807"/>
    </source>
</evidence>
<evidence type="ECO:0000256" key="3">
    <source>
        <dbReference type="ARBA" id="ARBA00022857"/>
    </source>
</evidence>
<organism evidence="12 13">
    <name type="scientific">Streptococcus pantholopis</name>
    <dbReference type="NCBI Taxonomy" id="1811193"/>
    <lineage>
        <taxon>Bacteria</taxon>
        <taxon>Bacillati</taxon>
        <taxon>Bacillota</taxon>
        <taxon>Bacilli</taxon>
        <taxon>Lactobacillales</taxon>
        <taxon>Streptococcaceae</taxon>
        <taxon>Streptococcus</taxon>
    </lineage>
</organism>
<keyword evidence="6 9" id="KW-0028">Amino-acid biosynthesis</keyword>
<evidence type="ECO:0000256" key="7">
    <source>
        <dbReference type="NCBIfam" id="TIGR00112"/>
    </source>
</evidence>
<dbReference type="InterPro" id="IPR036291">
    <property type="entry name" value="NAD(P)-bd_dom_sf"/>
</dbReference>
<evidence type="ECO:0000256" key="5">
    <source>
        <dbReference type="ARBA" id="ARBA00058118"/>
    </source>
</evidence>
<dbReference type="HAMAP" id="MF_01925">
    <property type="entry name" value="P5C_reductase"/>
    <property type="match status" value="1"/>
</dbReference>
<dbReference type="RefSeq" id="WP_067064920.1">
    <property type="nucleotide sequence ID" value="NZ_CP014699.1"/>
</dbReference>
<sequence>MKIGFIGAGKMASAIIKGVKAKSFTVVLSERDSKASLTVANRLGVAAAQSHQELIDEVDIIVLGVKPQMVETVLAHLNINKPLISMVAGVSLERLSQVTQPTLPLIRIMPNLNAQILKSTTAICRNQYVSDQLMATAKTITDSFGTTFELPEQDFDTFTALAGSSPAYIYLFIEALAKAGVKHGLNKKQALEIVTQTVLASSQNLLTGTDSPNDLIDKISSPGGTTIAGLLDLEKSGFTASLVSSIDATIAKAKEL</sequence>
<gene>
    <name evidence="6" type="primary">proC</name>
    <name evidence="12" type="ORF">A0O21_10390</name>
</gene>
<reference evidence="12 13" key="1">
    <citation type="journal article" date="2016" name="Int. J. Syst. Evol. Microbiol.">
        <title>Streptococcuspantholopis sp. nov., isolated from faeces of the Tibetan antelope (Pantholops hodgsonii).</title>
        <authorList>
            <person name="Bai X."/>
            <person name="Xiong Y."/>
            <person name="Lu S."/>
            <person name="Jin D."/>
            <person name="Lai X."/>
            <person name="Yang J."/>
            <person name="Niu L."/>
            <person name="Hu S."/>
            <person name="Meng X."/>
            <person name="Pu J."/>
            <person name="Ye C."/>
            <person name="Xu J."/>
        </authorList>
    </citation>
    <scope>NUCLEOTIDE SEQUENCE [LARGE SCALE GENOMIC DNA]</scope>
    <source>
        <strain evidence="12 13">TA 26</strain>
    </source>
</reference>
<dbReference type="InterPro" id="IPR000304">
    <property type="entry name" value="Pyrroline-COOH_reductase"/>
</dbReference>
<dbReference type="PIRSF" id="PIRSF000193">
    <property type="entry name" value="Pyrrol-5-carb_rd"/>
    <property type="match status" value="1"/>
</dbReference>
<dbReference type="PROSITE" id="PS00521">
    <property type="entry name" value="P5CR"/>
    <property type="match status" value="1"/>
</dbReference>
<dbReference type="Pfam" id="PF03807">
    <property type="entry name" value="F420_oxidored"/>
    <property type="match status" value="1"/>
</dbReference>
<protein>
    <recommendedName>
        <fullName evidence="6 7">Pyrroline-5-carboxylate reductase</fullName>
        <shortName evidence="6">P5C reductase</shortName>
        <shortName evidence="6">P5CR</shortName>
        <ecNumber evidence="6 7">1.5.1.2</ecNumber>
    </recommendedName>
    <alternativeName>
        <fullName evidence="6">PCA reductase</fullName>
    </alternativeName>
</protein>
<feature type="domain" description="Pyrroline-5-carboxylate reductase dimerisation" evidence="11">
    <location>
        <begin position="152"/>
        <end position="256"/>
    </location>
</feature>
<dbReference type="EC" id="1.5.1.2" evidence="6 7"/>
<dbReference type="Gene3D" id="1.10.3730.10">
    <property type="entry name" value="ProC C-terminal domain-like"/>
    <property type="match status" value="1"/>
</dbReference>
<dbReference type="PANTHER" id="PTHR11645:SF0">
    <property type="entry name" value="PYRROLINE-5-CARBOXYLATE REDUCTASE 3"/>
    <property type="match status" value="1"/>
</dbReference>
<evidence type="ECO:0000256" key="9">
    <source>
        <dbReference type="RuleBase" id="RU003903"/>
    </source>
</evidence>
<comment type="subcellular location">
    <subcellularLocation>
        <location evidence="6">Cytoplasm</location>
    </subcellularLocation>
</comment>
<dbReference type="STRING" id="1811193.A0O21_10390"/>
<comment type="similarity">
    <text evidence="1 6 9">Belongs to the pyrroline-5-carboxylate reductase family.</text>
</comment>
<feature type="domain" description="Pyrroline-5-carboxylate reductase catalytic N-terminal" evidence="10">
    <location>
        <begin position="2"/>
        <end position="89"/>
    </location>
</feature>
<dbReference type="InterPro" id="IPR028939">
    <property type="entry name" value="P5C_Rdtase_cat_N"/>
</dbReference>
<evidence type="ECO:0000256" key="2">
    <source>
        <dbReference type="ARBA" id="ARBA00022650"/>
    </source>
</evidence>
<evidence type="ECO:0000259" key="11">
    <source>
        <dbReference type="Pfam" id="PF14748"/>
    </source>
</evidence>
<keyword evidence="6" id="KW-0963">Cytoplasm</keyword>
<proteinExistence type="inferred from homology"/>
<accession>A0A172QA58</accession>
<comment type="catalytic activity">
    <reaction evidence="6 9">
        <text>L-proline + NADP(+) = (S)-1-pyrroline-5-carboxylate + NADPH + 2 H(+)</text>
        <dbReference type="Rhea" id="RHEA:14109"/>
        <dbReference type="ChEBI" id="CHEBI:15378"/>
        <dbReference type="ChEBI" id="CHEBI:17388"/>
        <dbReference type="ChEBI" id="CHEBI:57783"/>
        <dbReference type="ChEBI" id="CHEBI:58349"/>
        <dbReference type="ChEBI" id="CHEBI:60039"/>
        <dbReference type="EC" id="1.5.1.2"/>
    </reaction>
</comment>
<name>A0A172QA58_9STRE</name>
<dbReference type="InterPro" id="IPR053790">
    <property type="entry name" value="P5CR-like_CS"/>
</dbReference>
<evidence type="ECO:0000313" key="13">
    <source>
        <dbReference type="Proteomes" id="UP000077317"/>
    </source>
</evidence>
<dbReference type="GO" id="GO:0004735">
    <property type="term" value="F:pyrroline-5-carboxylate reductase activity"/>
    <property type="evidence" value="ECO:0007669"/>
    <property type="project" value="UniProtKB-UniRule"/>
</dbReference>
<dbReference type="AlphaFoldDB" id="A0A172QA58"/>
<dbReference type="EMBL" id="CP014699">
    <property type="protein sequence ID" value="AND80346.1"/>
    <property type="molecule type" value="Genomic_DNA"/>
</dbReference>
<dbReference type="InterPro" id="IPR029036">
    <property type="entry name" value="P5CR_dimer"/>
</dbReference>
<comment type="catalytic activity">
    <reaction evidence="6">
        <text>L-proline + NAD(+) = (S)-1-pyrroline-5-carboxylate + NADH + 2 H(+)</text>
        <dbReference type="Rhea" id="RHEA:14105"/>
        <dbReference type="ChEBI" id="CHEBI:15378"/>
        <dbReference type="ChEBI" id="CHEBI:17388"/>
        <dbReference type="ChEBI" id="CHEBI:57540"/>
        <dbReference type="ChEBI" id="CHEBI:57945"/>
        <dbReference type="ChEBI" id="CHEBI:60039"/>
        <dbReference type="EC" id="1.5.1.2"/>
    </reaction>
</comment>
<dbReference type="GO" id="GO:0055129">
    <property type="term" value="P:L-proline biosynthetic process"/>
    <property type="evidence" value="ECO:0007669"/>
    <property type="project" value="UniProtKB-UniRule"/>
</dbReference>
<dbReference type="Pfam" id="PF14748">
    <property type="entry name" value="P5CR_dimer"/>
    <property type="match status" value="1"/>
</dbReference>
<dbReference type="Gene3D" id="3.40.50.720">
    <property type="entry name" value="NAD(P)-binding Rossmann-like Domain"/>
    <property type="match status" value="1"/>
</dbReference>
<evidence type="ECO:0000256" key="1">
    <source>
        <dbReference type="ARBA" id="ARBA00005525"/>
    </source>
</evidence>
<dbReference type="KEGG" id="spat:A0O21_10390"/>
<dbReference type="InterPro" id="IPR008927">
    <property type="entry name" value="6-PGluconate_DH-like_C_sf"/>
</dbReference>
<dbReference type="NCBIfam" id="TIGR00112">
    <property type="entry name" value="proC"/>
    <property type="match status" value="1"/>
</dbReference>
<dbReference type="FunFam" id="1.10.3730.10:FF:000001">
    <property type="entry name" value="Pyrroline-5-carboxylate reductase"/>
    <property type="match status" value="1"/>
</dbReference>
<dbReference type="GO" id="GO:0005737">
    <property type="term" value="C:cytoplasm"/>
    <property type="evidence" value="ECO:0007669"/>
    <property type="project" value="UniProtKB-SubCell"/>
</dbReference>
<comment type="pathway">
    <text evidence="6 9">Amino-acid biosynthesis; L-proline biosynthesis; L-proline from L-glutamate 5-semialdehyde: step 1/1.</text>
</comment>
<reference evidence="13" key="2">
    <citation type="submission" date="2016-03" db="EMBL/GenBank/DDBJ databases">
        <title>Streptococcus antelopensis sp. nov., isolated from the feces of the Tibetan antelope (Pantholops hodgsonii) in Hoh Xil National Nature Reserve, Qinghai, China.</title>
        <authorList>
            <person name="Bai X."/>
        </authorList>
    </citation>
    <scope>NUCLEOTIDE SEQUENCE [LARGE SCALE GENOMIC DNA]</scope>
    <source>
        <strain evidence="13">TA 26</strain>
    </source>
</reference>
<evidence type="ECO:0000256" key="8">
    <source>
        <dbReference type="PIRSR" id="PIRSR000193-1"/>
    </source>
</evidence>
<keyword evidence="3 6" id="KW-0521">NADP</keyword>
<feature type="binding site" evidence="8">
    <location>
        <position position="29"/>
    </location>
    <ligand>
        <name>NADP(+)</name>
        <dbReference type="ChEBI" id="CHEBI:58349"/>
    </ligand>
</feature>
<comment type="function">
    <text evidence="5 6">Catalyzes the reduction of 1-pyrroline-5-carboxylate (PCA) to L-proline.</text>
</comment>
<keyword evidence="13" id="KW-1185">Reference proteome</keyword>
<keyword evidence="2 6" id="KW-0641">Proline biosynthesis</keyword>
<feature type="binding site" evidence="8">
    <location>
        <begin position="6"/>
        <end position="11"/>
    </location>
    <ligand>
        <name>NADP(+)</name>
        <dbReference type="ChEBI" id="CHEBI:58349"/>
    </ligand>
</feature>
<evidence type="ECO:0000256" key="6">
    <source>
        <dbReference type="HAMAP-Rule" id="MF_01925"/>
    </source>
</evidence>
<keyword evidence="4 6" id="KW-0560">Oxidoreductase</keyword>
<dbReference type="OrthoDB" id="9805754at2"/>
<dbReference type="UniPathway" id="UPA00098">
    <property type="reaction ID" value="UER00361"/>
</dbReference>
<evidence type="ECO:0000313" key="12">
    <source>
        <dbReference type="EMBL" id="AND80346.1"/>
    </source>
</evidence>